<dbReference type="InterPro" id="IPR041688">
    <property type="entry name" value="PRTase_2"/>
</dbReference>
<evidence type="ECO:0000313" key="4">
    <source>
        <dbReference type="Proteomes" id="UP000682403"/>
    </source>
</evidence>
<keyword evidence="4" id="KW-1185">Reference proteome</keyword>
<organism evidence="3 4">
    <name type="scientific">Metabacillus flavus</name>
    <dbReference type="NCBI Taxonomy" id="2823519"/>
    <lineage>
        <taxon>Bacteria</taxon>
        <taxon>Bacillati</taxon>
        <taxon>Bacillota</taxon>
        <taxon>Bacilli</taxon>
        <taxon>Bacillales</taxon>
        <taxon>Bacillaceae</taxon>
        <taxon>Metabacillus</taxon>
    </lineage>
</organism>
<dbReference type="Pfam" id="PF15609">
    <property type="entry name" value="PRTase_2"/>
    <property type="match status" value="1"/>
</dbReference>
<reference evidence="3 4" key="1">
    <citation type="submission" date="2021-04" db="EMBL/GenBank/DDBJ databases">
        <title>Metabacillus sp. strain KIGAM252 whole genome sequence.</title>
        <authorList>
            <person name="Seo M.-J."/>
            <person name="Cho E.-S."/>
            <person name="Hwang C.Y."/>
            <person name="Yoon D.J."/>
        </authorList>
    </citation>
    <scope>NUCLEOTIDE SEQUENCE [LARGE SCALE GENOMIC DNA]</scope>
    <source>
        <strain evidence="3 4">KIGAM252</strain>
    </source>
</reference>
<protein>
    <submittedName>
        <fullName evidence="3">Phosphoribosyltransferase family protein</fullName>
    </submittedName>
</protein>
<dbReference type="InterPro" id="IPR029057">
    <property type="entry name" value="PRTase-like"/>
</dbReference>
<keyword evidence="3" id="KW-0328">Glycosyltransferase</keyword>
<dbReference type="InterPro" id="IPR011214">
    <property type="entry name" value="UCP020967"/>
</dbReference>
<feature type="domain" description="TRSP" evidence="1">
    <location>
        <begin position="319"/>
        <end position="444"/>
    </location>
</feature>
<dbReference type="Proteomes" id="UP000682403">
    <property type="component" value="Unassembled WGS sequence"/>
</dbReference>
<comment type="caution">
    <text evidence="3">The sequence shown here is derived from an EMBL/GenBank/DDBJ whole genome shotgun (WGS) entry which is preliminary data.</text>
</comment>
<dbReference type="CDD" id="cd06223">
    <property type="entry name" value="PRTases_typeI"/>
    <property type="match status" value="1"/>
</dbReference>
<feature type="domain" description="Orotate phosphoribosyltransferase-like" evidence="2">
    <location>
        <begin position="44"/>
        <end position="261"/>
    </location>
</feature>
<evidence type="ECO:0000259" key="2">
    <source>
        <dbReference type="Pfam" id="PF15609"/>
    </source>
</evidence>
<evidence type="ECO:0000313" key="3">
    <source>
        <dbReference type="EMBL" id="MBS2967436.1"/>
    </source>
</evidence>
<name>A0ABS5L9M9_9BACI</name>
<keyword evidence="3" id="KW-0808">Transferase</keyword>
<evidence type="ECO:0000259" key="1">
    <source>
        <dbReference type="Pfam" id="PF12500"/>
    </source>
</evidence>
<dbReference type="SUPFAM" id="SSF53271">
    <property type="entry name" value="PRTase-like"/>
    <property type="match status" value="1"/>
</dbReference>
<dbReference type="RefSeq" id="WP_211555888.1">
    <property type="nucleotide sequence ID" value="NZ_JAGVRK010000001.1"/>
</dbReference>
<dbReference type="InterPro" id="IPR022537">
    <property type="entry name" value="TRSP_dom"/>
</dbReference>
<proteinExistence type="predicted"/>
<dbReference type="InterPro" id="IPR000836">
    <property type="entry name" value="PRTase_dom"/>
</dbReference>
<dbReference type="EMBL" id="JAGVRK010000001">
    <property type="protein sequence ID" value="MBS2967436.1"/>
    <property type="molecule type" value="Genomic_DNA"/>
</dbReference>
<dbReference type="Pfam" id="PF12500">
    <property type="entry name" value="TRSP"/>
    <property type="match status" value="1"/>
</dbReference>
<dbReference type="PIRSF" id="PIRSF020967">
    <property type="entry name" value="UCP020967"/>
    <property type="match status" value="1"/>
</dbReference>
<dbReference type="GO" id="GO:0016757">
    <property type="term" value="F:glycosyltransferase activity"/>
    <property type="evidence" value="ECO:0007669"/>
    <property type="project" value="UniProtKB-KW"/>
</dbReference>
<sequence>MTNNPSLTFLTQNKKSKYSLEILDKISVDIEIRENPLHLSLNSLFEMGARINKKRSFLFVSKVLGKHLPVSPKVSLLAGAALAGQYMEKVHGNVHPYKEEMKEAIETGEAGELLLQAVQQGKFRLPEETVFIGFAETATALGHAVFNCFENARYLHTTREEVQDLRSAINFEEEHSHATSHRCYAGTEFFDHPYPIVLVDDESTTGKTALNIIESIQAIFPRKEYTIATLLDWRTDEYREEFRRMEEKLGIVIRDVSLLSGSMEAKGASIDNLYEAETMERPLAEAEVCMTGLSAASDYQTEWVSKGESAAAPSYLSSTGRFGMDDSLQKEAGRFISDAAEELRIKRRGGRTLCLGTGEFMYIPMRIAAEMGDGIHYQSTTRSPIHSVKKEGYPIFSKFAYPSPEQPDIGHFFYNVEPGMYDEVFVFLEREVPDEQLAPMLEQLKSLVPLIHVVYFCRRKGDQHAR</sequence>
<gene>
    <name evidence="3" type="ORF">J9317_01345</name>
</gene>
<accession>A0ABS5L9M9</accession>